<evidence type="ECO:0000313" key="2">
    <source>
        <dbReference type="Proteomes" id="UP000241167"/>
    </source>
</evidence>
<reference evidence="1 2" key="1">
    <citation type="submission" date="2018-03" db="EMBL/GenBank/DDBJ databases">
        <title>The draft genome of Sphingosinicella sp. GL-C-18.</title>
        <authorList>
            <person name="Liu L."/>
            <person name="Li L."/>
            <person name="Liang L."/>
            <person name="Zhang X."/>
            <person name="Wang T."/>
        </authorList>
    </citation>
    <scope>NUCLEOTIDE SEQUENCE [LARGE SCALE GENOMIC DNA]</scope>
    <source>
        <strain evidence="1 2">GL-C-18</strain>
    </source>
</reference>
<protein>
    <submittedName>
        <fullName evidence="1">Uncharacterized protein</fullName>
    </submittedName>
</protein>
<organism evidence="1 2">
    <name type="scientific">Allosphingosinicella deserti</name>
    <dbReference type="NCBI Taxonomy" id="2116704"/>
    <lineage>
        <taxon>Bacteria</taxon>
        <taxon>Pseudomonadati</taxon>
        <taxon>Pseudomonadota</taxon>
        <taxon>Alphaproteobacteria</taxon>
        <taxon>Sphingomonadales</taxon>
        <taxon>Sphingomonadaceae</taxon>
        <taxon>Allosphingosinicella</taxon>
    </lineage>
</organism>
<gene>
    <name evidence="1" type="ORF">C7I55_15580</name>
</gene>
<dbReference type="AlphaFoldDB" id="A0A2P7QLA3"/>
<dbReference type="Proteomes" id="UP000241167">
    <property type="component" value="Unassembled WGS sequence"/>
</dbReference>
<keyword evidence="2" id="KW-1185">Reference proteome</keyword>
<dbReference type="RefSeq" id="WP_106513945.1">
    <property type="nucleotide sequence ID" value="NZ_PXYI01000005.1"/>
</dbReference>
<name>A0A2P7QLA3_9SPHN</name>
<dbReference type="SUPFAM" id="SSF69118">
    <property type="entry name" value="AhpD-like"/>
    <property type="match status" value="1"/>
</dbReference>
<dbReference type="OrthoDB" id="7449825at2"/>
<comment type="caution">
    <text evidence="1">The sequence shown here is derived from an EMBL/GenBank/DDBJ whole genome shotgun (WGS) entry which is preliminary data.</text>
</comment>
<accession>A0A2P7QLA3</accession>
<dbReference type="EMBL" id="PXYI01000005">
    <property type="protein sequence ID" value="PSJ38751.1"/>
    <property type="molecule type" value="Genomic_DNA"/>
</dbReference>
<dbReference type="InterPro" id="IPR029032">
    <property type="entry name" value="AhpD-like"/>
</dbReference>
<sequence>MANRNFAESVGLATRSDVTEWVAESPLFGPIEREVIALGRREAERWLRLPRLIVALLGRLLDLADARPLANPQLEALRRFAVRVRLADGMPPPGDVERFLSAGFSPVQVRAVAASLSSAR</sequence>
<proteinExistence type="predicted"/>
<evidence type="ECO:0000313" key="1">
    <source>
        <dbReference type="EMBL" id="PSJ38751.1"/>
    </source>
</evidence>